<dbReference type="RefSeq" id="WP_289266670.1">
    <property type="nucleotide sequence ID" value="NZ_OX365700.1"/>
</dbReference>
<evidence type="ECO:0000313" key="2">
    <source>
        <dbReference type="EMBL" id="CAI4029632.1"/>
    </source>
</evidence>
<dbReference type="InterPro" id="IPR036866">
    <property type="entry name" value="RibonucZ/Hydroxyglut_hydro"/>
</dbReference>
<sequence>MASGDRTVSRSCAIKTETRPRGHLALWGLLLLLAGWLSGQSSEAAAQSSRPDDEITKLADDVYLFRHRFHQSIFITTPKGVIVTDPISLEAATWLKGEIKKLTDQPVRYVVYSHDHNDHITGGSVFADTAVFVSHAAARPKILEEADAKIPVPDLTFTDRLFIDLGGKRVELIYTGRNHSDNSLVVLLPQNKLLFAVDFIPIETVAYRALPDGYPDDWIESLKKVEQLDFETLVPGHGKVGKKEHARLFRGYLEDLRAAVQEQVQKGASLEEAKKTVRLPKYEQWQRYAEWFPENVEGMYRYLSERRKGQP</sequence>
<dbReference type="KEGG" id="nti:DNFV4_00050"/>
<dbReference type="CDD" id="cd16276">
    <property type="entry name" value="metallo-hydrolase-like_MBL-fold"/>
    <property type="match status" value="1"/>
</dbReference>
<name>A0AA86JY33_9BACT</name>
<organism evidence="2 3">
    <name type="scientific">Nitrospira tepida</name>
    <dbReference type="NCBI Taxonomy" id="2973512"/>
    <lineage>
        <taxon>Bacteria</taxon>
        <taxon>Pseudomonadati</taxon>
        <taxon>Nitrospirota</taxon>
        <taxon>Nitrospiria</taxon>
        <taxon>Nitrospirales</taxon>
        <taxon>Nitrospiraceae</taxon>
        <taxon>Nitrospira</taxon>
    </lineage>
</organism>
<dbReference type="SMART" id="SM00849">
    <property type="entry name" value="Lactamase_B"/>
    <property type="match status" value="1"/>
</dbReference>
<feature type="domain" description="Metallo-beta-lactamase" evidence="1">
    <location>
        <begin position="69"/>
        <end position="237"/>
    </location>
</feature>
<dbReference type="Gene3D" id="3.60.15.10">
    <property type="entry name" value="Ribonuclease Z/Hydroxyacylglutathione hydrolase-like"/>
    <property type="match status" value="1"/>
</dbReference>
<dbReference type="PANTHER" id="PTHR42951">
    <property type="entry name" value="METALLO-BETA-LACTAMASE DOMAIN-CONTAINING"/>
    <property type="match status" value="1"/>
</dbReference>
<dbReference type="SUPFAM" id="SSF56281">
    <property type="entry name" value="Metallo-hydrolase/oxidoreductase"/>
    <property type="match status" value="1"/>
</dbReference>
<dbReference type="PANTHER" id="PTHR42951:SF22">
    <property type="entry name" value="METALLO BETA-LACTAMASE SUPERFAMILY LIPOPROTEIN"/>
    <property type="match status" value="1"/>
</dbReference>
<gene>
    <name evidence="2" type="ORF">DNFV4_00050</name>
</gene>
<dbReference type="AlphaFoldDB" id="A0AA86JY33"/>
<reference evidence="2" key="1">
    <citation type="submission" date="2022-10" db="EMBL/GenBank/DDBJ databases">
        <authorList>
            <person name="Koch H."/>
        </authorList>
    </citation>
    <scope>NUCLEOTIDE SEQUENCE</scope>
    <source>
        <strain evidence="2">DNF</strain>
    </source>
</reference>
<proteinExistence type="predicted"/>
<dbReference type="Pfam" id="PF00753">
    <property type="entry name" value="Lactamase_B"/>
    <property type="match status" value="1"/>
</dbReference>
<protein>
    <submittedName>
        <fullName evidence="2">Metallo-beta-lactamase family protein</fullName>
    </submittedName>
</protein>
<accession>A0AA86JY33</accession>
<dbReference type="EMBL" id="OX365700">
    <property type="protein sequence ID" value="CAI4029632.1"/>
    <property type="molecule type" value="Genomic_DNA"/>
</dbReference>
<dbReference type="Proteomes" id="UP001179121">
    <property type="component" value="Chromosome"/>
</dbReference>
<evidence type="ECO:0000313" key="3">
    <source>
        <dbReference type="Proteomes" id="UP001179121"/>
    </source>
</evidence>
<evidence type="ECO:0000259" key="1">
    <source>
        <dbReference type="SMART" id="SM00849"/>
    </source>
</evidence>
<keyword evidence="3" id="KW-1185">Reference proteome</keyword>
<dbReference type="InterPro" id="IPR050855">
    <property type="entry name" value="NDM-1-like"/>
</dbReference>
<dbReference type="InterPro" id="IPR001279">
    <property type="entry name" value="Metallo-B-lactamas"/>
</dbReference>